<evidence type="ECO:0000259" key="1">
    <source>
        <dbReference type="Pfam" id="PF00501"/>
    </source>
</evidence>
<dbReference type="PANTHER" id="PTHR43767">
    <property type="entry name" value="LONG-CHAIN-FATTY-ACID--COA LIGASE"/>
    <property type="match status" value="1"/>
</dbReference>
<organism evidence="3 4">
    <name type="scientific">Planifilum fimeticola</name>
    <dbReference type="NCBI Taxonomy" id="201975"/>
    <lineage>
        <taxon>Bacteria</taxon>
        <taxon>Bacillati</taxon>
        <taxon>Bacillota</taxon>
        <taxon>Bacilli</taxon>
        <taxon>Bacillales</taxon>
        <taxon>Thermoactinomycetaceae</taxon>
        <taxon>Planifilum</taxon>
    </lineage>
</organism>
<feature type="domain" description="AMP-dependent synthetase/ligase" evidence="1">
    <location>
        <begin position="29"/>
        <end position="409"/>
    </location>
</feature>
<evidence type="ECO:0000313" key="3">
    <source>
        <dbReference type="EMBL" id="PRX41313.1"/>
    </source>
</evidence>
<comment type="caution">
    <text evidence="3">The sequence shown here is derived from an EMBL/GenBank/DDBJ whole genome shotgun (WGS) entry which is preliminary data.</text>
</comment>
<dbReference type="Gene3D" id="3.40.50.12780">
    <property type="entry name" value="N-terminal domain of ligase-like"/>
    <property type="match status" value="1"/>
</dbReference>
<keyword evidence="4" id="KW-1185">Reference proteome</keyword>
<evidence type="ECO:0000313" key="4">
    <source>
        <dbReference type="Proteomes" id="UP000237797"/>
    </source>
</evidence>
<gene>
    <name evidence="3" type="ORF">CLV97_10779</name>
</gene>
<proteinExistence type="predicted"/>
<accession>A0A2T0LGB8</accession>
<dbReference type="NCBIfam" id="NF006181">
    <property type="entry name" value="PRK08314.1"/>
    <property type="match status" value="1"/>
</dbReference>
<protein>
    <submittedName>
        <fullName evidence="3">Fatty-acyl-CoA synthase</fullName>
    </submittedName>
</protein>
<dbReference type="InterPro" id="IPR042099">
    <property type="entry name" value="ANL_N_sf"/>
</dbReference>
<dbReference type="InterPro" id="IPR000873">
    <property type="entry name" value="AMP-dep_synth/lig_dom"/>
</dbReference>
<dbReference type="SUPFAM" id="SSF56801">
    <property type="entry name" value="Acetyl-CoA synthetase-like"/>
    <property type="match status" value="1"/>
</dbReference>
<dbReference type="AlphaFoldDB" id="A0A2T0LGB8"/>
<dbReference type="InterPro" id="IPR025110">
    <property type="entry name" value="AMP-bd_C"/>
</dbReference>
<feature type="domain" description="AMP-binding enzyme C-terminal" evidence="2">
    <location>
        <begin position="463"/>
        <end position="540"/>
    </location>
</feature>
<sequence>MLSRHFDHWPKRVPRSLVVPETNPYHNLEVSAARYPNKAAVHYYGGEITYRRFLEEANALAGFLQRDLGVAAGDRVLLFMQNSPQFMIAFYAILRANAIVVPLNPMLLTRELAFFVADSEPKAAIVGQELYDRIAPLMEKTSLKHAVVAAYGDYADRGTDLSLPDSVAADRKEIDHPCVTLWDTALKLQRRPEPVRFSPDDIVVLPYTSGTTGQPKGCIHTARTVQANTVGAAVWGNVSAGNVPLSTLPFFHVTGMIHGMHVPIYAGGSVVLMTRWDRETAAKLIERHRCTHWTNISTMVVDFLSMPDVTKYDLSSLSYIGGGGAPLPEAVGEKLHELTGMRYVEGYGLTETIAQTHINPPDRPKLQCLGIPSFDVDARIIDLDTRKELGPGEKGEIVVRGPQVFKGYWRRPEETEKAFVTLDGKPFFRTGDIGYYDEEGYFFIIDRAKRMINVSGYKVWPTEVESILYKHPKVQTACVVGVPDPRRGESVKAFIIPREPYRGKVTEEEIIEWSRGQMAAYKCPRRVEFVDQLPMTASGKILWRALQEQEREKAKRESGDGS</sequence>
<dbReference type="InterPro" id="IPR050237">
    <property type="entry name" value="ATP-dep_AMP-bd_enzyme"/>
</dbReference>
<dbReference type="OrthoDB" id="9757771at2"/>
<dbReference type="CDD" id="cd05935">
    <property type="entry name" value="LC_FACS_like"/>
    <property type="match status" value="1"/>
</dbReference>
<evidence type="ECO:0000259" key="2">
    <source>
        <dbReference type="Pfam" id="PF13193"/>
    </source>
</evidence>
<dbReference type="EMBL" id="PVNE01000007">
    <property type="protein sequence ID" value="PRX41313.1"/>
    <property type="molecule type" value="Genomic_DNA"/>
</dbReference>
<dbReference type="InterPro" id="IPR045851">
    <property type="entry name" value="AMP-bd_C_sf"/>
</dbReference>
<dbReference type="Pfam" id="PF00501">
    <property type="entry name" value="AMP-binding"/>
    <property type="match status" value="1"/>
</dbReference>
<dbReference type="PROSITE" id="PS00455">
    <property type="entry name" value="AMP_BINDING"/>
    <property type="match status" value="1"/>
</dbReference>
<dbReference type="Proteomes" id="UP000237797">
    <property type="component" value="Unassembled WGS sequence"/>
</dbReference>
<dbReference type="PANTHER" id="PTHR43767:SF1">
    <property type="entry name" value="NONRIBOSOMAL PEPTIDE SYNTHASE PES1 (EUROFUNG)-RELATED"/>
    <property type="match status" value="1"/>
</dbReference>
<dbReference type="Pfam" id="PF13193">
    <property type="entry name" value="AMP-binding_C"/>
    <property type="match status" value="1"/>
</dbReference>
<reference evidence="3 4" key="1">
    <citation type="submission" date="2018-03" db="EMBL/GenBank/DDBJ databases">
        <title>Genomic Encyclopedia of Archaeal and Bacterial Type Strains, Phase II (KMG-II): from individual species to whole genera.</title>
        <authorList>
            <person name="Goeker M."/>
        </authorList>
    </citation>
    <scope>NUCLEOTIDE SEQUENCE [LARGE SCALE GENOMIC DNA]</scope>
    <source>
        <strain evidence="3 4">DSM 44946</strain>
    </source>
</reference>
<dbReference type="Gene3D" id="3.30.300.30">
    <property type="match status" value="1"/>
</dbReference>
<name>A0A2T0LGB8_9BACL</name>
<dbReference type="RefSeq" id="WP_106344665.1">
    <property type="nucleotide sequence ID" value="NZ_PVNE01000007.1"/>
</dbReference>
<dbReference type="InterPro" id="IPR020845">
    <property type="entry name" value="AMP-binding_CS"/>
</dbReference>
<dbReference type="GO" id="GO:0016878">
    <property type="term" value="F:acid-thiol ligase activity"/>
    <property type="evidence" value="ECO:0007669"/>
    <property type="project" value="UniProtKB-ARBA"/>
</dbReference>